<dbReference type="EMBL" id="JARQWQ010000184">
    <property type="protein sequence ID" value="KAK2547437.1"/>
    <property type="molecule type" value="Genomic_DNA"/>
</dbReference>
<dbReference type="Proteomes" id="UP001249851">
    <property type="component" value="Unassembled WGS sequence"/>
</dbReference>
<accession>A0AAD9PR31</accession>
<evidence type="ECO:0000313" key="3">
    <source>
        <dbReference type="EMBL" id="KAK2547437.1"/>
    </source>
</evidence>
<gene>
    <name evidence="3" type="ORF">P5673_032564</name>
</gene>
<sequence>MGTSLQNTVQSGESYNQLQRQVAELQKQLLIVKAEKDEAIKLKEEVLDVNHKWDAQYKMLVAANGKEITDLKAQIKALSLTHSSGGSEEDSGEKKVYTTVLL</sequence>
<feature type="coiled-coil region" evidence="1">
    <location>
        <begin position="15"/>
        <end position="42"/>
    </location>
</feature>
<protein>
    <submittedName>
        <fullName evidence="3">Uncharacterized protein</fullName>
    </submittedName>
</protein>
<reference evidence="3" key="1">
    <citation type="journal article" date="2023" name="G3 (Bethesda)">
        <title>Whole genome assembly and annotation of the endangered Caribbean coral Acropora cervicornis.</title>
        <authorList>
            <person name="Selwyn J.D."/>
            <person name="Vollmer S.V."/>
        </authorList>
    </citation>
    <scope>NUCLEOTIDE SEQUENCE</scope>
    <source>
        <strain evidence="3">K2</strain>
    </source>
</reference>
<dbReference type="AlphaFoldDB" id="A0AAD9PR31"/>
<feature type="region of interest" description="Disordered" evidence="2">
    <location>
        <begin position="81"/>
        <end position="102"/>
    </location>
</feature>
<evidence type="ECO:0000313" key="4">
    <source>
        <dbReference type="Proteomes" id="UP001249851"/>
    </source>
</evidence>
<proteinExistence type="predicted"/>
<name>A0AAD9PR31_ACRCE</name>
<keyword evidence="1" id="KW-0175">Coiled coil</keyword>
<reference evidence="3" key="2">
    <citation type="journal article" date="2023" name="Science">
        <title>Genomic signatures of disease resistance in endangered staghorn corals.</title>
        <authorList>
            <person name="Vollmer S.V."/>
            <person name="Selwyn J.D."/>
            <person name="Despard B.A."/>
            <person name="Roesel C.L."/>
        </authorList>
    </citation>
    <scope>NUCLEOTIDE SEQUENCE</scope>
    <source>
        <strain evidence="3">K2</strain>
    </source>
</reference>
<comment type="caution">
    <text evidence="3">The sequence shown here is derived from an EMBL/GenBank/DDBJ whole genome shotgun (WGS) entry which is preliminary data.</text>
</comment>
<keyword evidence="4" id="KW-1185">Reference proteome</keyword>
<evidence type="ECO:0000256" key="2">
    <source>
        <dbReference type="SAM" id="MobiDB-lite"/>
    </source>
</evidence>
<organism evidence="3 4">
    <name type="scientific">Acropora cervicornis</name>
    <name type="common">Staghorn coral</name>
    <dbReference type="NCBI Taxonomy" id="6130"/>
    <lineage>
        <taxon>Eukaryota</taxon>
        <taxon>Metazoa</taxon>
        <taxon>Cnidaria</taxon>
        <taxon>Anthozoa</taxon>
        <taxon>Hexacorallia</taxon>
        <taxon>Scleractinia</taxon>
        <taxon>Astrocoeniina</taxon>
        <taxon>Acroporidae</taxon>
        <taxon>Acropora</taxon>
    </lineage>
</organism>
<evidence type="ECO:0000256" key="1">
    <source>
        <dbReference type="SAM" id="Coils"/>
    </source>
</evidence>